<evidence type="ECO:0000313" key="1">
    <source>
        <dbReference type="EMBL" id="GFR85387.1"/>
    </source>
</evidence>
<proteinExistence type="predicted"/>
<name>A0AAV4GI62_9GAST</name>
<evidence type="ECO:0000313" key="2">
    <source>
        <dbReference type="Proteomes" id="UP000762676"/>
    </source>
</evidence>
<reference evidence="1 2" key="1">
    <citation type="journal article" date="2021" name="Elife">
        <title>Chloroplast acquisition without the gene transfer in kleptoplastic sea slugs, Plakobranchus ocellatus.</title>
        <authorList>
            <person name="Maeda T."/>
            <person name="Takahashi S."/>
            <person name="Yoshida T."/>
            <person name="Shimamura S."/>
            <person name="Takaki Y."/>
            <person name="Nagai Y."/>
            <person name="Toyoda A."/>
            <person name="Suzuki Y."/>
            <person name="Arimoto A."/>
            <person name="Ishii H."/>
            <person name="Satoh N."/>
            <person name="Nishiyama T."/>
            <person name="Hasebe M."/>
            <person name="Maruyama T."/>
            <person name="Minagawa J."/>
            <person name="Obokata J."/>
            <person name="Shigenobu S."/>
        </authorList>
    </citation>
    <scope>NUCLEOTIDE SEQUENCE [LARGE SCALE GENOMIC DNA]</scope>
</reference>
<accession>A0AAV4GI62</accession>
<protein>
    <submittedName>
        <fullName evidence="1">Uncharacterized protein</fullName>
    </submittedName>
</protein>
<gene>
    <name evidence="1" type="ORF">ElyMa_000694900</name>
</gene>
<keyword evidence="2" id="KW-1185">Reference proteome</keyword>
<comment type="caution">
    <text evidence="1">The sequence shown here is derived from an EMBL/GenBank/DDBJ whole genome shotgun (WGS) entry which is preliminary data.</text>
</comment>
<sequence length="140" mass="16239">MILSSKRRHTSSTCRLQDLARLCTPKLSYLNLNIQVFLIRSDEFKDFFGVVAPEFDTVMYSKTQLSPPEYTGIRSDDFVDFFSLPFPPGFNTVIYSQTQLSPSKHTYIIPQNDTQPPHPFVMKIPKKMKSHTYDRLVKLD</sequence>
<dbReference type="EMBL" id="BMAT01001435">
    <property type="protein sequence ID" value="GFR85387.1"/>
    <property type="molecule type" value="Genomic_DNA"/>
</dbReference>
<organism evidence="1 2">
    <name type="scientific">Elysia marginata</name>
    <dbReference type="NCBI Taxonomy" id="1093978"/>
    <lineage>
        <taxon>Eukaryota</taxon>
        <taxon>Metazoa</taxon>
        <taxon>Spiralia</taxon>
        <taxon>Lophotrochozoa</taxon>
        <taxon>Mollusca</taxon>
        <taxon>Gastropoda</taxon>
        <taxon>Heterobranchia</taxon>
        <taxon>Euthyneura</taxon>
        <taxon>Panpulmonata</taxon>
        <taxon>Sacoglossa</taxon>
        <taxon>Placobranchoidea</taxon>
        <taxon>Plakobranchidae</taxon>
        <taxon>Elysia</taxon>
    </lineage>
</organism>
<dbReference type="Proteomes" id="UP000762676">
    <property type="component" value="Unassembled WGS sequence"/>
</dbReference>
<dbReference type="AlphaFoldDB" id="A0AAV4GI62"/>